<dbReference type="Proteomes" id="UP000595362">
    <property type="component" value="Chromosome"/>
</dbReference>
<evidence type="ECO:0000313" key="7">
    <source>
        <dbReference type="EMBL" id="QQG36269.1"/>
    </source>
</evidence>
<dbReference type="InterPro" id="IPR003661">
    <property type="entry name" value="HisK_dim/P_dom"/>
</dbReference>
<accession>A0A7T5R2E8</accession>
<dbReference type="Pfam" id="PF02518">
    <property type="entry name" value="HATPase_c"/>
    <property type="match status" value="1"/>
</dbReference>
<gene>
    <name evidence="7" type="ORF">HYS17_00300</name>
</gene>
<dbReference type="EMBL" id="CP066681">
    <property type="protein sequence ID" value="QQG36269.1"/>
    <property type="molecule type" value="Genomic_DNA"/>
</dbReference>
<dbReference type="SUPFAM" id="SSF47384">
    <property type="entry name" value="Homodimeric domain of signal transducing histidine kinase"/>
    <property type="match status" value="1"/>
</dbReference>
<dbReference type="SMART" id="SM00387">
    <property type="entry name" value="HATPase_c"/>
    <property type="match status" value="1"/>
</dbReference>
<protein>
    <recommendedName>
        <fullName evidence="2">histidine kinase</fullName>
        <ecNumber evidence="2">2.7.13.3</ecNumber>
    </recommendedName>
</protein>
<dbReference type="PRINTS" id="PR00344">
    <property type="entry name" value="BCTRLSENSOR"/>
</dbReference>
<sequence>MNMTAPQKPTFWKSLTAVVGGEWKLEKAQLEAFLSAAPHEYCGFSSGGQIAYSPGFASLLNLREVRTIEDVQSALCASDAAALEGMFERLQSNGEAFTFTARTADRSRTIRLSGRHGKAVTADNIHFDILWAEDITLASREQDITAQARKAAEEERDRLQAALDQQPYPVWMRNSRTEIIWCNRAYARALDVSPATVIAEQRELSFKTGKRAGGPLTVRGLAQTALDQGQSQSLRAHLIIGGQRRLVAITELPVGGLGQTLGLALDITREEELETEQKRYAAANRELLEQLGSAIGIFDSQQRLEFYNTAFSQLWSLEEQYLNTGPKLGDLMERMRENRRLPEQADFRRFKQSWLNMFTGLIGPHEDMLYLPNGNALRMLVIPHPMGGLMMTFEDVTSRLELESSYNTLVAVQRETLDNLTEGVVVFGGDGRLKLWNPSFAALWNLHPEDLKDNPHINRLIEKMKAGFSVDAWPAARDILLRQGLERASQDGLLARQDGSQISWSTVPLPDGGVLITHIDSTDKMRVENALREKNDALETAERLKLDFLANVSYQLRTPLSAIMGFNEILQNEYFGPLNSRQKEYTQGTHEAGTRLIQLIDDILDLSTIEAGQLSLAQDKVDITQTMNSIYDLTREWAGKERIVVLLNCADNLGAIKADERRLKQVLLNLMRNAINFTPEGGKIILSAQKDGQGIHISVSDTGPGILPEDQERIFLPFERAQTGSTSGARGAGLGLSLVKTIVELQGGRVTLDSALGNGTTVHLWFPDALSL</sequence>
<evidence type="ECO:0000256" key="4">
    <source>
        <dbReference type="ARBA" id="ARBA00022679"/>
    </source>
</evidence>
<dbReference type="InterPro" id="IPR005467">
    <property type="entry name" value="His_kinase_dom"/>
</dbReference>
<dbReference type="Pfam" id="PF00512">
    <property type="entry name" value="HisKA"/>
    <property type="match status" value="1"/>
</dbReference>
<dbReference type="FunFam" id="3.30.565.10:FF:000006">
    <property type="entry name" value="Sensor histidine kinase WalK"/>
    <property type="match status" value="1"/>
</dbReference>
<dbReference type="Gene3D" id="3.30.450.20">
    <property type="entry name" value="PAS domain"/>
    <property type="match status" value="2"/>
</dbReference>
<dbReference type="GO" id="GO:0005886">
    <property type="term" value="C:plasma membrane"/>
    <property type="evidence" value="ECO:0007669"/>
    <property type="project" value="TreeGrafter"/>
</dbReference>
<reference evidence="7 8" key="1">
    <citation type="submission" date="2020-07" db="EMBL/GenBank/DDBJ databases">
        <title>Huge and variable diversity of episymbiotic CPR bacteria and DPANN archaea in groundwater ecosystems.</title>
        <authorList>
            <person name="He C.Y."/>
            <person name="Keren R."/>
            <person name="Whittaker M."/>
            <person name="Farag I.F."/>
            <person name="Doudna J."/>
            <person name="Cate J.H.D."/>
            <person name="Banfield J.F."/>
        </authorList>
    </citation>
    <scope>NUCLEOTIDE SEQUENCE [LARGE SCALE GENOMIC DNA]</scope>
    <source>
        <strain evidence="7">NC_groundwater_70_Ag_B-0.1um_54_66</strain>
    </source>
</reference>
<evidence type="ECO:0000256" key="1">
    <source>
        <dbReference type="ARBA" id="ARBA00000085"/>
    </source>
</evidence>
<evidence type="ECO:0000256" key="2">
    <source>
        <dbReference type="ARBA" id="ARBA00012438"/>
    </source>
</evidence>
<dbReference type="SUPFAM" id="SSF55874">
    <property type="entry name" value="ATPase domain of HSP90 chaperone/DNA topoisomerase II/histidine kinase"/>
    <property type="match status" value="1"/>
</dbReference>
<name>A0A7T5R2E8_9BACT</name>
<keyword evidence="5" id="KW-0418">Kinase</keyword>
<dbReference type="CDD" id="cd00075">
    <property type="entry name" value="HATPase"/>
    <property type="match status" value="1"/>
</dbReference>
<feature type="domain" description="Histidine kinase" evidence="6">
    <location>
        <begin position="551"/>
        <end position="770"/>
    </location>
</feature>
<dbReference type="GO" id="GO:0009927">
    <property type="term" value="F:histidine phosphotransfer kinase activity"/>
    <property type="evidence" value="ECO:0007669"/>
    <property type="project" value="TreeGrafter"/>
</dbReference>
<dbReference type="InterPro" id="IPR000014">
    <property type="entry name" value="PAS"/>
</dbReference>
<evidence type="ECO:0000256" key="3">
    <source>
        <dbReference type="ARBA" id="ARBA00022553"/>
    </source>
</evidence>
<dbReference type="InterPro" id="IPR004358">
    <property type="entry name" value="Sig_transdc_His_kin-like_C"/>
</dbReference>
<dbReference type="SUPFAM" id="SSF55785">
    <property type="entry name" value="PYP-like sensor domain (PAS domain)"/>
    <property type="match status" value="2"/>
</dbReference>
<evidence type="ECO:0000256" key="5">
    <source>
        <dbReference type="ARBA" id="ARBA00022777"/>
    </source>
</evidence>
<dbReference type="Pfam" id="PF12860">
    <property type="entry name" value="PAS_7"/>
    <property type="match status" value="2"/>
</dbReference>
<evidence type="ECO:0000259" key="6">
    <source>
        <dbReference type="PROSITE" id="PS50109"/>
    </source>
</evidence>
<dbReference type="Pfam" id="PF13188">
    <property type="entry name" value="PAS_8"/>
    <property type="match status" value="1"/>
</dbReference>
<dbReference type="Gene3D" id="3.30.565.10">
    <property type="entry name" value="Histidine kinase-like ATPase, C-terminal domain"/>
    <property type="match status" value="1"/>
</dbReference>
<dbReference type="InterPro" id="IPR035965">
    <property type="entry name" value="PAS-like_dom_sf"/>
</dbReference>
<dbReference type="PANTHER" id="PTHR43047">
    <property type="entry name" value="TWO-COMPONENT HISTIDINE PROTEIN KINASE"/>
    <property type="match status" value="1"/>
</dbReference>
<dbReference type="InterPro" id="IPR036097">
    <property type="entry name" value="HisK_dim/P_sf"/>
</dbReference>
<keyword evidence="3" id="KW-0597">Phosphoprotein</keyword>
<dbReference type="Gene3D" id="1.10.287.130">
    <property type="match status" value="1"/>
</dbReference>
<dbReference type="SMART" id="SM00388">
    <property type="entry name" value="HisKA"/>
    <property type="match status" value="1"/>
</dbReference>
<dbReference type="EC" id="2.7.13.3" evidence="2"/>
<proteinExistence type="predicted"/>
<dbReference type="AlphaFoldDB" id="A0A7T5R2E8"/>
<dbReference type="InterPro" id="IPR003594">
    <property type="entry name" value="HATPase_dom"/>
</dbReference>
<dbReference type="InterPro" id="IPR036890">
    <property type="entry name" value="HATPase_C_sf"/>
</dbReference>
<comment type="catalytic activity">
    <reaction evidence="1">
        <text>ATP + protein L-histidine = ADP + protein N-phospho-L-histidine.</text>
        <dbReference type="EC" id="2.7.13.3"/>
    </reaction>
</comment>
<dbReference type="GO" id="GO:0000155">
    <property type="term" value="F:phosphorelay sensor kinase activity"/>
    <property type="evidence" value="ECO:0007669"/>
    <property type="project" value="InterPro"/>
</dbReference>
<dbReference type="CDD" id="cd00082">
    <property type="entry name" value="HisKA"/>
    <property type="match status" value="1"/>
</dbReference>
<evidence type="ECO:0000313" key="8">
    <source>
        <dbReference type="Proteomes" id="UP000595362"/>
    </source>
</evidence>
<dbReference type="PANTHER" id="PTHR43047:SF72">
    <property type="entry name" value="OSMOSENSING HISTIDINE PROTEIN KINASE SLN1"/>
    <property type="match status" value="1"/>
</dbReference>
<dbReference type="SMART" id="SM00091">
    <property type="entry name" value="PAS"/>
    <property type="match status" value="3"/>
</dbReference>
<organism evidence="7 8">
    <name type="scientific">Micavibrio aeruginosavorus</name>
    <dbReference type="NCBI Taxonomy" id="349221"/>
    <lineage>
        <taxon>Bacteria</taxon>
        <taxon>Pseudomonadati</taxon>
        <taxon>Bdellovibrionota</taxon>
        <taxon>Bdellovibrionia</taxon>
        <taxon>Bdellovibrionales</taxon>
        <taxon>Pseudobdellovibrionaceae</taxon>
        <taxon>Micavibrio</taxon>
    </lineage>
</organism>
<keyword evidence="4" id="KW-0808">Transferase</keyword>
<dbReference type="PROSITE" id="PS50109">
    <property type="entry name" value="HIS_KIN"/>
    <property type="match status" value="1"/>
</dbReference>